<evidence type="ECO:0000256" key="2">
    <source>
        <dbReference type="RuleBase" id="RU003750"/>
    </source>
</evidence>
<dbReference type="InterPro" id="IPR043130">
    <property type="entry name" value="CDP-OH_PTrfase_TM_dom"/>
</dbReference>
<reference evidence="4 5" key="1">
    <citation type="submission" date="2016-10" db="EMBL/GenBank/DDBJ databases">
        <authorList>
            <person name="de Groot N.N."/>
        </authorList>
    </citation>
    <scope>NUCLEOTIDE SEQUENCE [LARGE SCALE GENOMIC DNA]</scope>
    <source>
        <strain evidence="4 5">Vu-144</strain>
    </source>
</reference>
<feature type="transmembrane region" description="Helical" evidence="3">
    <location>
        <begin position="45"/>
        <end position="65"/>
    </location>
</feature>
<evidence type="ECO:0000256" key="3">
    <source>
        <dbReference type="SAM" id="Phobius"/>
    </source>
</evidence>
<proteinExistence type="inferred from homology"/>
<sequence>MRKHIANCFTLLNLVFGCLAIIQILAGLPGLGLSFAAGGAAEADLVARMCVASLFICLAGVVDFLDGLIARLLGAASEMGKQLDSLADLVSFGVAPGLILYQFLLIAFSNGNLAAGASMNYWYLLPALLVPLAGAYRLARFNLGTHFSTEFEGLPIPAGGILIASFPLIFKNTDNQALQQLMHTSWFWYAVTLIVSFLMISTIAMMSLKFKNLSFIQNWPKFLLLILAIVLGISLHWLAVPLVFIVYILLSVIMLRKGTPL</sequence>
<dbReference type="OrthoDB" id="9777147at2"/>
<dbReference type="Proteomes" id="UP000199041">
    <property type="component" value="Unassembled WGS sequence"/>
</dbReference>
<keyword evidence="3" id="KW-1133">Transmembrane helix</keyword>
<feature type="transmembrane region" description="Helical" evidence="3">
    <location>
        <begin position="86"/>
        <end position="109"/>
    </location>
</feature>
<dbReference type="PROSITE" id="PS00379">
    <property type="entry name" value="CDP_ALCOHOL_P_TRANSF"/>
    <property type="match status" value="1"/>
</dbReference>
<evidence type="ECO:0000256" key="1">
    <source>
        <dbReference type="ARBA" id="ARBA00022679"/>
    </source>
</evidence>
<accession>A0A1H3Y7B6</accession>
<feature type="transmembrane region" description="Helical" evidence="3">
    <location>
        <begin position="222"/>
        <end position="255"/>
    </location>
</feature>
<feature type="transmembrane region" description="Helical" evidence="3">
    <location>
        <begin position="186"/>
        <end position="210"/>
    </location>
</feature>
<dbReference type="PROSITE" id="PS51257">
    <property type="entry name" value="PROKAR_LIPOPROTEIN"/>
    <property type="match status" value="1"/>
</dbReference>
<dbReference type="RefSeq" id="WP_091396221.1">
    <property type="nucleotide sequence ID" value="NZ_FNQY01000007.1"/>
</dbReference>
<name>A0A1H3Y7B6_9BACT</name>
<keyword evidence="3" id="KW-0472">Membrane</keyword>
<dbReference type="InterPro" id="IPR048254">
    <property type="entry name" value="CDP_ALCOHOL_P_TRANSF_CS"/>
</dbReference>
<keyword evidence="3" id="KW-0812">Transmembrane</keyword>
<dbReference type="EMBL" id="FNQY01000007">
    <property type="protein sequence ID" value="SEA06762.1"/>
    <property type="molecule type" value="Genomic_DNA"/>
</dbReference>
<gene>
    <name evidence="4" type="ORF">SAMN05192529_107112</name>
</gene>
<keyword evidence="5" id="KW-1185">Reference proteome</keyword>
<evidence type="ECO:0000313" key="4">
    <source>
        <dbReference type="EMBL" id="SEA06762.1"/>
    </source>
</evidence>
<comment type="similarity">
    <text evidence="2">Belongs to the CDP-alcohol phosphatidyltransferase class-I family.</text>
</comment>
<dbReference type="Gene3D" id="1.20.120.1760">
    <property type="match status" value="1"/>
</dbReference>
<dbReference type="AlphaFoldDB" id="A0A1H3Y7B6"/>
<evidence type="ECO:0000313" key="5">
    <source>
        <dbReference type="Proteomes" id="UP000199041"/>
    </source>
</evidence>
<protein>
    <submittedName>
        <fullName evidence="4">CDP-diacylglycerol---serine O-phosphatidyltransferase</fullName>
    </submittedName>
</protein>
<dbReference type="InterPro" id="IPR000462">
    <property type="entry name" value="CDP-OH_P_trans"/>
</dbReference>
<dbReference type="GO" id="GO:0008654">
    <property type="term" value="P:phospholipid biosynthetic process"/>
    <property type="evidence" value="ECO:0007669"/>
    <property type="project" value="InterPro"/>
</dbReference>
<organism evidence="4 5">
    <name type="scientific">Arachidicoccus rhizosphaerae</name>
    <dbReference type="NCBI Taxonomy" id="551991"/>
    <lineage>
        <taxon>Bacteria</taxon>
        <taxon>Pseudomonadati</taxon>
        <taxon>Bacteroidota</taxon>
        <taxon>Chitinophagia</taxon>
        <taxon>Chitinophagales</taxon>
        <taxon>Chitinophagaceae</taxon>
        <taxon>Arachidicoccus</taxon>
    </lineage>
</organism>
<dbReference type="GO" id="GO:0016780">
    <property type="term" value="F:phosphotransferase activity, for other substituted phosphate groups"/>
    <property type="evidence" value="ECO:0007669"/>
    <property type="project" value="InterPro"/>
</dbReference>
<dbReference type="GO" id="GO:0016020">
    <property type="term" value="C:membrane"/>
    <property type="evidence" value="ECO:0007669"/>
    <property type="project" value="InterPro"/>
</dbReference>
<feature type="transmembrane region" description="Helical" evidence="3">
    <location>
        <begin position="121"/>
        <end position="139"/>
    </location>
</feature>
<keyword evidence="1 2" id="KW-0808">Transferase</keyword>
<dbReference type="STRING" id="551991.SAMN05192529_107112"/>
<feature type="transmembrane region" description="Helical" evidence="3">
    <location>
        <begin position="151"/>
        <end position="170"/>
    </location>
</feature>
<feature type="transmembrane region" description="Helical" evidence="3">
    <location>
        <begin position="12"/>
        <end position="33"/>
    </location>
</feature>
<dbReference type="Pfam" id="PF01066">
    <property type="entry name" value="CDP-OH_P_transf"/>
    <property type="match status" value="1"/>
</dbReference>